<dbReference type="Proteomes" id="UP001595976">
    <property type="component" value="Unassembled WGS sequence"/>
</dbReference>
<dbReference type="PROSITE" id="PS51318">
    <property type="entry name" value="TAT"/>
    <property type="match status" value="1"/>
</dbReference>
<dbReference type="SUPFAM" id="SSF53850">
    <property type="entry name" value="Periplasmic binding protein-like II"/>
    <property type="match status" value="1"/>
</dbReference>
<evidence type="ECO:0000259" key="3">
    <source>
        <dbReference type="SMART" id="SM00062"/>
    </source>
</evidence>
<gene>
    <name evidence="4" type="ORF">ACFPK2_10100</name>
</gene>
<comment type="caution">
    <text evidence="4">The sequence shown here is derived from an EMBL/GenBank/DDBJ whole genome shotgun (WGS) entry which is preliminary data.</text>
</comment>
<feature type="chain" id="PRO_5045731659" evidence="2">
    <location>
        <begin position="27"/>
        <end position="310"/>
    </location>
</feature>
<sequence length="310" mass="33441">MLTRRSSLALLAGGAASALIPAGAFAQQGVDLSPEQPGRPRAERDEEAIRLIAKDAKFARDGVFTVANNTGRFPFSGYASDTKTVIGAEAEIGQLVADALGRKLEIVPTAWADWPLGVVSGKFDAVISNVTVTEQRKEKFDFSTYRKDLLGFYVRKDNEITIRDPRDVAGLKVIVSSGTNQEQILLRWNEANVKAGLKPVEIQYYDDDVVLYLALESGRADAYLGPNALLSFKAAQEGKTRLAGNFSGGWPVLAEIAVTTRKGAGLADAITHAINTQIRNGNYAKVLARWNLTAEAIPESRTNPPGLPKA</sequence>
<feature type="domain" description="Solute-binding protein family 3/N-terminal" evidence="3">
    <location>
        <begin position="63"/>
        <end position="294"/>
    </location>
</feature>
<keyword evidence="1 2" id="KW-0732">Signal</keyword>
<keyword evidence="5" id="KW-1185">Reference proteome</keyword>
<accession>A0ABW0F461</accession>
<evidence type="ECO:0000256" key="2">
    <source>
        <dbReference type="SAM" id="SignalP"/>
    </source>
</evidence>
<feature type="signal peptide" evidence="2">
    <location>
        <begin position="1"/>
        <end position="26"/>
    </location>
</feature>
<evidence type="ECO:0000313" key="5">
    <source>
        <dbReference type="Proteomes" id="UP001595976"/>
    </source>
</evidence>
<evidence type="ECO:0000313" key="4">
    <source>
        <dbReference type="EMBL" id="MFC5293338.1"/>
    </source>
</evidence>
<dbReference type="CDD" id="cd01004">
    <property type="entry name" value="PBP2_MidA_like"/>
    <property type="match status" value="1"/>
</dbReference>
<organism evidence="4 5">
    <name type="scientific">Bosea minatitlanensis</name>
    <dbReference type="NCBI Taxonomy" id="128782"/>
    <lineage>
        <taxon>Bacteria</taxon>
        <taxon>Pseudomonadati</taxon>
        <taxon>Pseudomonadota</taxon>
        <taxon>Alphaproteobacteria</taxon>
        <taxon>Hyphomicrobiales</taxon>
        <taxon>Boseaceae</taxon>
        <taxon>Bosea</taxon>
    </lineage>
</organism>
<proteinExistence type="predicted"/>
<dbReference type="InterPro" id="IPR001638">
    <property type="entry name" value="Solute-binding_3/MltF_N"/>
</dbReference>
<evidence type="ECO:0000256" key="1">
    <source>
        <dbReference type="ARBA" id="ARBA00022729"/>
    </source>
</evidence>
<dbReference type="PANTHER" id="PTHR35936:SF17">
    <property type="entry name" value="ARGININE-BINDING EXTRACELLULAR PROTEIN ARTP"/>
    <property type="match status" value="1"/>
</dbReference>
<dbReference type="InterPro" id="IPR006311">
    <property type="entry name" value="TAT_signal"/>
</dbReference>
<reference evidence="5" key="1">
    <citation type="journal article" date="2019" name="Int. J. Syst. Evol. Microbiol.">
        <title>The Global Catalogue of Microorganisms (GCM) 10K type strain sequencing project: providing services to taxonomists for standard genome sequencing and annotation.</title>
        <authorList>
            <consortium name="The Broad Institute Genomics Platform"/>
            <consortium name="The Broad Institute Genome Sequencing Center for Infectious Disease"/>
            <person name="Wu L."/>
            <person name="Ma J."/>
        </authorList>
    </citation>
    <scope>NUCLEOTIDE SEQUENCE [LARGE SCALE GENOMIC DNA]</scope>
    <source>
        <strain evidence="5">CGMCC 1.15643</strain>
    </source>
</reference>
<dbReference type="SMART" id="SM00062">
    <property type="entry name" value="PBPb"/>
    <property type="match status" value="1"/>
</dbReference>
<protein>
    <submittedName>
        <fullName evidence="4">ABC transporter substrate-binding protein</fullName>
    </submittedName>
</protein>
<dbReference type="Gene3D" id="3.40.190.10">
    <property type="entry name" value="Periplasmic binding protein-like II"/>
    <property type="match status" value="2"/>
</dbReference>
<dbReference type="PANTHER" id="PTHR35936">
    <property type="entry name" value="MEMBRANE-BOUND LYTIC MUREIN TRANSGLYCOSYLASE F"/>
    <property type="match status" value="1"/>
</dbReference>
<dbReference type="RefSeq" id="WP_158444435.1">
    <property type="nucleotide sequence ID" value="NZ_JAOAOS010000017.1"/>
</dbReference>
<dbReference type="Pfam" id="PF00497">
    <property type="entry name" value="SBP_bac_3"/>
    <property type="match status" value="1"/>
</dbReference>
<dbReference type="EMBL" id="JBHSLI010000003">
    <property type="protein sequence ID" value="MFC5293338.1"/>
    <property type="molecule type" value="Genomic_DNA"/>
</dbReference>
<name>A0ABW0F461_9HYPH</name>